<dbReference type="PROSITE" id="PS00455">
    <property type="entry name" value="AMP_BINDING"/>
    <property type="match status" value="1"/>
</dbReference>
<dbReference type="Gene3D" id="3.40.50.12780">
    <property type="entry name" value="N-terminal domain of ligase-like"/>
    <property type="match status" value="1"/>
</dbReference>
<organism evidence="5 6">
    <name type="scientific">Pollutimonas bauzanensis</name>
    <dbReference type="NCBI Taxonomy" id="658167"/>
    <lineage>
        <taxon>Bacteria</taxon>
        <taxon>Pseudomonadati</taxon>
        <taxon>Pseudomonadota</taxon>
        <taxon>Betaproteobacteria</taxon>
        <taxon>Burkholderiales</taxon>
        <taxon>Alcaligenaceae</taxon>
        <taxon>Pollutimonas</taxon>
    </lineage>
</organism>
<dbReference type="Gene3D" id="3.30.300.30">
    <property type="match status" value="1"/>
</dbReference>
<dbReference type="InterPro" id="IPR025110">
    <property type="entry name" value="AMP-bd_C"/>
</dbReference>
<evidence type="ECO:0000259" key="3">
    <source>
        <dbReference type="Pfam" id="PF00501"/>
    </source>
</evidence>
<dbReference type="Pfam" id="PF13193">
    <property type="entry name" value="AMP-binding_C"/>
    <property type="match status" value="1"/>
</dbReference>
<dbReference type="Pfam" id="PF00501">
    <property type="entry name" value="AMP-binding"/>
    <property type="match status" value="1"/>
</dbReference>
<feature type="domain" description="AMP-dependent synthetase/ligase" evidence="3">
    <location>
        <begin position="17"/>
        <end position="381"/>
    </location>
</feature>
<evidence type="ECO:0000256" key="2">
    <source>
        <dbReference type="ARBA" id="ARBA00022598"/>
    </source>
</evidence>
<keyword evidence="6" id="KW-1185">Reference proteome</keyword>
<dbReference type="AlphaFoldDB" id="A0A1M5X3D8"/>
<reference evidence="5 6" key="1">
    <citation type="submission" date="2016-11" db="EMBL/GenBank/DDBJ databases">
        <authorList>
            <person name="Jaros S."/>
            <person name="Januszkiewicz K."/>
            <person name="Wedrychowicz H."/>
        </authorList>
    </citation>
    <scope>NUCLEOTIDE SEQUENCE [LARGE SCALE GENOMIC DNA]</scope>
    <source>
        <strain evidence="5 6">CGMCC 1.10190</strain>
    </source>
</reference>
<accession>A0A1M5X3D8</accession>
<proteinExistence type="inferred from homology"/>
<evidence type="ECO:0000256" key="1">
    <source>
        <dbReference type="ARBA" id="ARBA00006432"/>
    </source>
</evidence>
<gene>
    <name evidence="5" type="ORF">SAMN04488135_106124</name>
</gene>
<evidence type="ECO:0000313" key="5">
    <source>
        <dbReference type="EMBL" id="SHH94355.1"/>
    </source>
</evidence>
<dbReference type="InterPro" id="IPR042099">
    <property type="entry name" value="ANL_N_sf"/>
</dbReference>
<dbReference type="Proteomes" id="UP000184226">
    <property type="component" value="Unassembled WGS sequence"/>
</dbReference>
<evidence type="ECO:0000313" key="6">
    <source>
        <dbReference type="Proteomes" id="UP000184226"/>
    </source>
</evidence>
<evidence type="ECO:0000259" key="4">
    <source>
        <dbReference type="Pfam" id="PF13193"/>
    </source>
</evidence>
<dbReference type="GO" id="GO:0031956">
    <property type="term" value="F:medium-chain fatty acid-CoA ligase activity"/>
    <property type="evidence" value="ECO:0007669"/>
    <property type="project" value="TreeGrafter"/>
</dbReference>
<comment type="similarity">
    <text evidence="1">Belongs to the ATP-dependent AMP-binding enzyme family.</text>
</comment>
<name>A0A1M5X3D8_9BURK</name>
<dbReference type="NCBIfam" id="NF005676">
    <property type="entry name" value="PRK07470.1"/>
    <property type="match status" value="1"/>
</dbReference>
<protein>
    <submittedName>
        <fullName evidence="5">Acyl-CoA synthetase (AMP-forming)/AMP-acid ligase II</fullName>
    </submittedName>
</protein>
<dbReference type="EMBL" id="FQXE01000006">
    <property type="protein sequence ID" value="SHH94355.1"/>
    <property type="molecule type" value="Genomic_DNA"/>
</dbReference>
<dbReference type="PANTHER" id="PTHR43201">
    <property type="entry name" value="ACYL-COA SYNTHETASE"/>
    <property type="match status" value="1"/>
</dbReference>
<dbReference type="STRING" id="658167.SAMN04488135_106124"/>
<dbReference type="InterPro" id="IPR000873">
    <property type="entry name" value="AMP-dep_synth/lig_dom"/>
</dbReference>
<sequence length="522" mass="56990">MLKQVKNLGAILRDISARLPSEPGFIKGSETFSWLAINQRVDAMAHALSRLGIGKGDRILVHSTNNIQLFESAWVAFKLGAVWVPTNVRITEREIAYLASSSKAAVMIYDAGYGTHADACLAATDTLKHMIAIGEPRGGELAYERLLEAGRAHGAFDVAEVVFEDPAWFFYTSGTTGHPKAGVLSHGQMAFVIVNHLADLMPGLSHRSRSLVVAPLSHGAGIHALVNTARGAASVLPESPRLDCAEAWRLVERHRVDNMFTVPTIVKMLTEHPAVDRCDHSSLKYVVYAGAPMYRADQQHALRKLGKVLVQYYGLGEVTGNITVLPPELHEIEDGPDSRKGSCGYARTGMEIGILDPRGAQLGPFETGEICVRGLAVFMGYNDNQAANDKAFKDNWFHTGDIGHLDAAGFLYITGRESDMYISGGSNVYPREVEEALLTHEAVSEVAILGLADEKWGEVGVAVIVLRQGKMASPGDLENHLANKVARYKQPVRYHFWEALPKSGYGKIVKKEIKSILMNQGR</sequence>
<dbReference type="InterPro" id="IPR020845">
    <property type="entry name" value="AMP-binding_CS"/>
</dbReference>
<dbReference type="PANTHER" id="PTHR43201:SF5">
    <property type="entry name" value="MEDIUM-CHAIN ACYL-COA LIGASE ACSF2, MITOCHONDRIAL"/>
    <property type="match status" value="1"/>
</dbReference>
<feature type="domain" description="AMP-binding enzyme C-terminal" evidence="4">
    <location>
        <begin position="432"/>
        <end position="507"/>
    </location>
</feature>
<dbReference type="InterPro" id="IPR045851">
    <property type="entry name" value="AMP-bd_C_sf"/>
</dbReference>
<keyword evidence="2 5" id="KW-0436">Ligase</keyword>
<dbReference type="SUPFAM" id="SSF56801">
    <property type="entry name" value="Acetyl-CoA synthetase-like"/>
    <property type="match status" value="1"/>
</dbReference>
<dbReference type="GO" id="GO:0006631">
    <property type="term" value="P:fatty acid metabolic process"/>
    <property type="evidence" value="ECO:0007669"/>
    <property type="project" value="TreeGrafter"/>
</dbReference>